<dbReference type="GO" id="GO:0005886">
    <property type="term" value="C:plasma membrane"/>
    <property type="evidence" value="ECO:0007669"/>
    <property type="project" value="UniProtKB-SubCell"/>
</dbReference>
<dbReference type="PANTHER" id="PTHR23517:SF3">
    <property type="entry name" value="INTEGRAL MEMBRANE TRANSPORT PROTEIN"/>
    <property type="match status" value="1"/>
</dbReference>
<dbReference type="SUPFAM" id="SSF103473">
    <property type="entry name" value="MFS general substrate transporter"/>
    <property type="match status" value="1"/>
</dbReference>
<feature type="transmembrane region" description="Helical" evidence="8">
    <location>
        <begin position="360"/>
        <end position="385"/>
    </location>
</feature>
<feature type="transmembrane region" description="Helical" evidence="8">
    <location>
        <begin position="138"/>
        <end position="157"/>
    </location>
</feature>
<dbReference type="Pfam" id="PF07690">
    <property type="entry name" value="MFS_1"/>
    <property type="match status" value="2"/>
</dbReference>
<evidence type="ECO:0000259" key="9">
    <source>
        <dbReference type="PROSITE" id="PS50850"/>
    </source>
</evidence>
<dbReference type="InterPro" id="IPR005829">
    <property type="entry name" value="Sugar_transporter_CS"/>
</dbReference>
<feature type="transmembrane region" description="Helical" evidence="8">
    <location>
        <begin position="282"/>
        <end position="310"/>
    </location>
</feature>
<feature type="transmembrane region" description="Helical" evidence="8">
    <location>
        <begin position="163"/>
        <end position="181"/>
    </location>
</feature>
<evidence type="ECO:0000256" key="6">
    <source>
        <dbReference type="ARBA" id="ARBA00022989"/>
    </source>
</evidence>
<feature type="domain" description="Major facilitator superfamily (MFS) profile" evidence="9">
    <location>
        <begin position="7"/>
        <end position="390"/>
    </location>
</feature>
<evidence type="ECO:0000256" key="5">
    <source>
        <dbReference type="ARBA" id="ARBA00022692"/>
    </source>
</evidence>
<keyword evidence="6 8" id="KW-1133">Transmembrane helix</keyword>
<organism evidence="10">
    <name type="scientific">uncultured Chloroflexota bacterium</name>
    <dbReference type="NCBI Taxonomy" id="166587"/>
    <lineage>
        <taxon>Bacteria</taxon>
        <taxon>Bacillati</taxon>
        <taxon>Chloroflexota</taxon>
        <taxon>environmental samples</taxon>
    </lineage>
</organism>
<reference evidence="10" key="1">
    <citation type="submission" date="2020-02" db="EMBL/GenBank/DDBJ databases">
        <authorList>
            <person name="Meier V. D."/>
        </authorList>
    </citation>
    <scope>NUCLEOTIDE SEQUENCE</scope>
    <source>
        <strain evidence="10">AVDCRST_MAG77</strain>
    </source>
</reference>
<dbReference type="EMBL" id="CADCTC010000225">
    <property type="protein sequence ID" value="CAA9285683.1"/>
    <property type="molecule type" value="Genomic_DNA"/>
</dbReference>
<comment type="subcellular location">
    <subcellularLocation>
        <location evidence="1">Cell membrane</location>
        <topology evidence="1">Multi-pass membrane protein</topology>
    </subcellularLocation>
</comment>
<gene>
    <name evidence="10" type="ORF">AVDCRST_MAG77-4259</name>
</gene>
<evidence type="ECO:0000256" key="3">
    <source>
        <dbReference type="ARBA" id="ARBA00022448"/>
    </source>
</evidence>
<feature type="transmembrane region" description="Helical" evidence="8">
    <location>
        <begin position="98"/>
        <end position="118"/>
    </location>
</feature>
<dbReference type="PROSITE" id="PS00216">
    <property type="entry name" value="SUGAR_TRANSPORT_1"/>
    <property type="match status" value="1"/>
</dbReference>
<dbReference type="InterPro" id="IPR001958">
    <property type="entry name" value="Tet-R_TetA/multi-R_MdtG-like"/>
</dbReference>
<evidence type="ECO:0000256" key="7">
    <source>
        <dbReference type="ARBA" id="ARBA00023136"/>
    </source>
</evidence>
<keyword evidence="4" id="KW-1003">Cell membrane</keyword>
<evidence type="ECO:0000256" key="1">
    <source>
        <dbReference type="ARBA" id="ARBA00004651"/>
    </source>
</evidence>
<evidence type="ECO:0000256" key="8">
    <source>
        <dbReference type="SAM" id="Phobius"/>
    </source>
</evidence>
<dbReference type="InterPro" id="IPR050171">
    <property type="entry name" value="MFS_Transporters"/>
</dbReference>
<dbReference type="InterPro" id="IPR011701">
    <property type="entry name" value="MFS"/>
</dbReference>
<comment type="similarity">
    <text evidence="2">Belongs to the major facilitator superfamily. TCR/Tet family.</text>
</comment>
<feature type="transmembrane region" description="Helical" evidence="8">
    <location>
        <begin position="73"/>
        <end position="92"/>
    </location>
</feature>
<keyword evidence="3" id="KW-0813">Transport</keyword>
<accession>A0A6J4JS14</accession>
<feature type="transmembrane region" description="Helical" evidence="8">
    <location>
        <begin position="38"/>
        <end position="61"/>
    </location>
</feature>
<protein>
    <submittedName>
        <fullName evidence="10">Uncharacterized MFS-type transporter</fullName>
    </submittedName>
</protein>
<keyword evidence="7 8" id="KW-0472">Membrane</keyword>
<dbReference type="PROSITE" id="PS50850">
    <property type="entry name" value="MFS"/>
    <property type="match status" value="1"/>
</dbReference>
<dbReference type="InterPro" id="IPR020846">
    <property type="entry name" value="MFS_dom"/>
</dbReference>
<proteinExistence type="inferred from homology"/>
<evidence type="ECO:0000256" key="2">
    <source>
        <dbReference type="ARBA" id="ARBA00007520"/>
    </source>
</evidence>
<keyword evidence="5 8" id="KW-0812">Transmembrane</keyword>
<dbReference type="CDD" id="cd17325">
    <property type="entry name" value="MFS_MdtG_SLC18_like"/>
    <property type="match status" value="1"/>
</dbReference>
<evidence type="ECO:0000256" key="4">
    <source>
        <dbReference type="ARBA" id="ARBA00022475"/>
    </source>
</evidence>
<sequence length="401" mass="41555">MRSTYSLALPVYVPTLLLSIGSGVLVPTLPLYADSFGVSLSLVSVAVAAEGLGTLIGDVPAGSLLERYGRKPVMVAGTLCLTVATLALVFLQHFPALVVLRLLAGVATAMWNISRMAYLTDVVPVRDRGRALSTFGGISRIGVFIGPAIGGVIGATFGLVASFYVSAFAAAIATIISLVYISETRHAETKKQGHARWAVVGGVVRRHYRELGTAGSAQIFAQMIRAGRRIIVPLYASRELGLDVAQIGSIVSISSAVDMSLFLPAGILMDKLGRKFASVPSFVVMAIGMAMVPFATGYVSMLVATCVIGFGNGIGSGTMMTLGADLAPREATGEFLGVWRLIGDVGSTSGPLVVGAVADAVGLTLSAFALTGVGFLAASTLLLFVRETLQTHPPPSPVRAV</sequence>
<dbReference type="PRINTS" id="PR01035">
    <property type="entry name" value="TCRTETA"/>
</dbReference>
<feature type="transmembrane region" description="Helical" evidence="8">
    <location>
        <begin position="7"/>
        <end position="26"/>
    </location>
</feature>
<evidence type="ECO:0000313" key="10">
    <source>
        <dbReference type="EMBL" id="CAA9285683.1"/>
    </source>
</evidence>
<dbReference type="InterPro" id="IPR036259">
    <property type="entry name" value="MFS_trans_sf"/>
</dbReference>
<name>A0A6J4JS14_9CHLR</name>
<dbReference type="GO" id="GO:0022857">
    <property type="term" value="F:transmembrane transporter activity"/>
    <property type="evidence" value="ECO:0007669"/>
    <property type="project" value="InterPro"/>
</dbReference>
<dbReference type="AlphaFoldDB" id="A0A6J4JS14"/>
<dbReference type="PANTHER" id="PTHR23517">
    <property type="entry name" value="RESISTANCE PROTEIN MDTM, PUTATIVE-RELATED-RELATED"/>
    <property type="match status" value="1"/>
</dbReference>
<dbReference type="Gene3D" id="1.20.1250.20">
    <property type="entry name" value="MFS general substrate transporter like domains"/>
    <property type="match status" value="2"/>
</dbReference>